<evidence type="ECO:0000313" key="2">
    <source>
        <dbReference type="EMBL" id="TWS25811.1"/>
    </source>
</evidence>
<dbReference type="EMBL" id="VIGV01000001">
    <property type="protein sequence ID" value="TWS25811.1"/>
    <property type="molecule type" value="Genomic_DNA"/>
</dbReference>
<name>A0A5C5RUG6_9ACTN</name>
<dbReference type="RefSeq" id="WP_146430175.1">
    <property type="nucleotide sequence ID" value="NZ_VIGV01000001.1"/>
</dbReference>
<dbReference type="OrthoDB" id="9836886at2"/>
<keyword evidence="3" id="KW-1185">Reference proteome</keyword>
<sequence length="199" mass="20714">MKPPSVLVCLVIAVGVLLGASAGVAVDRFGTREYEATAYVVTSANDVTSDPSSVFQSSYGVWRIPEYDAIVRSKSFLTRVVADKHLGVSPDELAARIHTGTAAKKTAVLTISAVDGSALIAAALANSVAESLAEVIGEREHGVDVRATVAAAAVPPERPDALPPSLTVAQYTLAGAVIAWALGLPIIRTRRTHRGTRTS</sequence>
<keyword evidence="1" id="KW-0472">Membrane</keyword>
<keyword evidence="1" id="KW-0812">Transmembrane</keyword>
<feature type="transmembrane region" description="Helical" evidence="1">
    <location>
        <begin position="168"/>
        <end position="187"/>
    </location>
</feature>
<gene>
    <name evidence="2" type="ORF">FK268_00620</name>
</gene>
<reference evidence="2 3" key="1">
    <citation type="submission" date="2019-08" db="EMBL/GenBank/DDBJ databases">
        <title>Tsukamurella conjunctivitidis sp. nov., Tsukamurella assacharolytica sp. nov. and Tsukamurella sputae sp. nov. isolated from patients with conjunctivitis, bacteraemia (lymphoma) and respiratory infection (sputum) in Hong Kong.</title>
        <authorList>
            <person name="Fok K.M.N."/>
            <person name="Fong J.Y.H."/>
        </authorList>
    </citation>
    <scope>NUCLEOTIDE SEQUENCE [LARGE SCALE GENOMIC DNA]</scope>
    <source>
        <strain evidence="2 3">HKU70</strain>
    </source>
</reference>
<dbReference type="AlphaFoldDB" id="A0A5C5RUG6"/>
<evidence type="ECO:0000256" key="1">
    <source>
        <dbReference type="SAM" id="Phobius"/>
    </source>
</evidence>
<dbReference type="Proteomes" id="UP000319792">
    <property type="component" value="Unassembled WGS sequence"/>
</dbReference>
<keyword evidence="1" id="KW-1133">Transmembrane helix</keyword>
<evidence type="ECO:0000313" key="3">
    <source>
        <dbReference type="Proteomes" id="UP000319792"/>
    </source>
</evidence>
<protein>
    <recommendedName>
        <fullName evidence="4">Lipopolysaccharide biosynthesis protein</fullName>
    </recommendedName>
</protein>
<organism evidence="2 3">
    <name type="scientific">Tsukamurella sputi</name>
    <dbReference type="NCBI Taxonomy" id="2591848"/>
    <lineage>
        <taxon>Bacteria</taxon>
        <taxon>Bacillati</taxon>
        <taxon>Actinomycetota</taxon>
        <taxon>Actinomycetes</taxon>
        <taxon>Mycobacteriales</taxon>
        <taxon>Tsukamurellaceae</taxon>
        <taxon>Tsukamurella</taxon>
    </lineage>
</organism>
<comment type="caution">
    <text evidence="2">The sequence shown here is derived from an EMBL/GenBank/DDBJ whole genome shotgun (WGS) entry which is preliminary data.</text>
</comment>
<proteinExistence type="predicted"/>
<evidence type="ECO:0008006" key="4">
    <source>
        <dbReference type="Google" id="ProtNLM"/>
    </source>
</evidence>
<accession>A0A5C5RUG6</accession>